<dbReference type="Proteomes" id="UP000201603">
    <property type="component" value="Segment"/>
</dbReference>
<dbReference type="Pfam" id="PF05829">
    <property type="entry name" value="Adeno_PX"/>
    <property type="match status" value="1"/>
</dbReference>
<keyword evidence="3" id="KW-0426">Late protein</keyword>
<dbReference type="KEGG" id="vg:39105918"/>
<evidence type="ECO:0000313" key="5">
    <source>
        <dbReference type="EMBL" id="ART33370.1"/>
    </source>
</evidence>
<dbReference type="GO" id="GO:0019013">
    <property type="term" value="C:viral nucleocapsid"/>
    <property type="evidence" value="ECO:0007669"/>
    <property type="project" value="InterPro"/>
</dbReference>
<dbReference type="InterPro" id="IPR008393">
    <property type="entry name" value="Adenovirus_late_L2_mu_core"/>
</dbReference>
<evidence type="ECO:0000256" key="3">
    <source>
        <dbReference type="ARBA" id="ARBA00022921"/>
    </source>
</evidence>
<evidence type="ECO:0000256" key="4">
    <source>
        <dbReference type="ARBA" id="ARBA00023125"/>
    </source>
</evidence>
<evidence type="ECO:0000256" key="1">
    <source>
        <dbReference type="ARBA" id="ARBA00004328"/>
    </source>
</evidence>
<comment type="subcellular location">
    <subcellularLocation>
        <location evidence="1">Virion</location>
    </subcellularLocation>
</comment>
<keyword evidence="2" id="KW-0946">Virion</keyword>
<dbReference type="EMBL" id="KY306667">
    <property type="protein sequence ID" value="ART33370.1"/>
    <property type="molecule type" value="Genomic_DNA"/>
</dbReference>
<keyword evidence="4" id="KW-0238">DNA-binding</keyword>
<accession>A0A1Y0B6H5</accession>
<name>A0A1Y0B6H5_9ADEN</name>
<dbReference type="RefSeq" id="YP_009373245.1">
    <property type="nucleotide sequence ID" value="NC_034834.1"/>
</dbReference>
<dbReference type="GO" id="GO:0003677">
    <property type="term" value="F:DNA binding"/>
    <property type="evidence" value="ECO:0007669"/>
    <property type="project" value="UniProtKB-KW"/>
</dbReference>
<reference evidence="5 6" key="2">
    <citation type="submission" date="2016-12" db="EMBL/GenBank/DDBJ databases">
        <title>Isolation of a novel cervid adenovirus from white-tailed deer (Odocoileus virginianus) fawns in a captive herd.</title>
        <authorList>
            <person name="Ridpath J.F."/>
            <person name="Neill J.D."/>
            <person name="Palmer M.V."/>
            <person name="Bauermann F.V."/>
            <person name="Falkenberg S.M."/>
            <person name="Wolff P.L."/>
        </authorList>
    </citation>
    <scope>NUCLEOTIDE SEQUENCE [LARGE SCALE GENOMIC DNA]</scope>
    <source>
        <strain evidence="5">1319</strain>
    </source>
</reference>
<evidence type="ECO:0000313" key="6">
    <source>
        <dbReference type="Proteomes" id="UP000201603"/>
    </source>
</evidence>
<proteinExistence type="predicted"/>
<protein>
    <submittedName>
        <fullName evidence="5">PX</fullName>
    </submittedName>
</protein>
<reference evidence="5 6" key="1">
    <citation type="submission" date="2016-12" db="EMBL/GenBank/DDBJ databases">
        <title>Complete genomic sequence of cervid adenovirus 1, a novel mastadenovirus isolated from white-tailed deer.</title>
        <authorList>
            <person name="Neill J.D."/>
            <person name="Ridpath J.F."/>
        </authorList>
    </citation>
    <scope>NUCLEOTIDE SEQUENCE [LARGE SCALE GENOMIC DNA]</scope>
    <source>
        <strain evidence="5">1319</strain>
    </source>
</reference>
<keyword evidence="6" id="KW-1185">Reference proteome</keyword>
<organism evidence="5 6">
    <name type="scientific">Deer mastadenovirus B</name>
    <dbReference type="NCBI Taxonomy" id="2170000"/>
    <lineage>
        <taxon>Viruses</taxon>
        <taxon>Varidnaviria</taxon>
        <taxon>Bamfordvirae</taxon>
        <taxon>Preplasmiviricota</taxon>
        <taxon>Polisuviricotina</taxon>
        <taxon>Pharingeaviricetes</taxon>
        <taxon>Rowavirales</taxon>
        <taxon>Adenoviridae</taxon>
        <taxon>Mastadenovirus</taxon>
        <taxon>Mastadenovirus cervi</taxon>
    </lineage>
</organism>
<dbReference type="GeneID" id="39105918"/>
<evidence type="ECO:0000256" key="2">
    <source>
        <dbReference type="ARBA" id="ARBA00022844"/>
    </source>
</evidence>
<sequence>MSARGNLTYRLRIPVALSRRRRRRTGLRGGSMHLLRHRKRRVGRRMRGGFLPFLAPIIAAAIGAIPGIASVAIQASQNHNK</sequence>